<reference evidence="14" key="1">
    <citation type="journal article" date="2019" name="Int. J. Syst. Evol. Microbiol.">
        <title>The Global Catalogue of Microorganisms (GCM) 10K type strain sequencing project: providing services to taxonomists for standard genome sequencing and annotation.</title>
        <authorList>
            <consortium name="The Broad Institute Genomics Platform"/>
            <consortium name="The Broad Institute Genome Sequencing Center for Infectious Disease"/>
            <person name="Wu L."/>
            <person name="Ma J."/>
        </authorList>
    </citation>
    <scope>NUCLEOTIDE SEQUENCE [LARGE SCALE GENOMIC DNA]</scope>
    <source>
        <strain evidence="14">JCM 16227</strain>
    </source>
</reference>
<dbReference type="Pfam" id="PF10099">
    <property type="entry name" value="RskA_C"/>
    <property type="match status" value="1"/>
</dbReference>
<dbReference type="Proteomes" id="UP001501170">
    <property type="component" value="Unassembled WGS sequence"/>
</dbReference>
<feature type="transmembrane region" description="Helical" evidence="10">
    <location>
        <begin position="100"/>
        <end position="120"/>
    </location>
</feature>
<keyword evidence="7" id="KW-0804">Transcription</keyword>
<feature type="domain" description="Putative zinc-finger" evidence="12">
    <location>
        <begin position="16"/>
        <end position="46"/>
    </location>
</feature>
<name>A0ABP5UFM4_9ACTN</name>
<evidence type="ECO:0000256" key="7">
    <source>
        <dbReference type="ARBA" id="ARBA00023163"/>
    </source>
</evidence>
<evidence type="ECO:0000256" key="10">
    <source>
        <dbReference type="SAM" id="Phobius"/>
    </source>
</evidence>
<evidence type="ECO:0000259" key="12">
    <source>
        <dbReference type="Pfam" id="PF13490"/>
    </source>
</evidence>
<dbReference type="InterPro" id="IPR027383">
    <property type="entry name" value="Znf_put"/>
</dbReference>
<protein>
    <recommendedName>
        <fullName evidence="9">Regulator of SigK</fullName>
    </recommendedName>
    <alternativeName>
        <fullName evidence="8">Sigma-K anti-sigma factor RskA</fullName>
    </alternativeName>
</protein>
<evidence type="ECO:0000256" key="9">
    <source>
        <dbReference type="ARBA" id="ARBA00030803"/>
    </source>
</evidence>
<evidence type="ECO:0000259" key="11">
    <source>
        <dbReference type="Pfam" id="PF10099"/>
    </source>
</evidence>
<evidence type="ECO:0000256" key="8">
    <source>
        <dbReference type="ARBA" id="ARBA00029829"/>
    </source>
</evidence>
<comment type="subcellular location">
    <subcellularLocation>
        <location evidence="1">Cell membrane</location>
        <topology evidence="1">Single-pass membrane protein</topology>
    </subcellularLocation>
</comment>
<organism evidence="13 14">
    <name type="scientific">Gordonia cholesterolivorans</name>
    <dbReference type="NCBI Taxonomy" id="559625"/>
    <lineage>
        <taxon>Bacteria</taxon>
        <taxon>Bacillati</taxon>
        <taxon>Actinomycetota</taxon>
        <taxon>Actinomycetes</taxon>
        <taxon>Mycobacteriales</taxon>
        <taxon>Gordoniaceae</taxon>
        <taxon>Gordonia</taxon>
    </lineage>
</organism>
<dbReference type="Pfam" id="PF13490">
    <property type="entry name" value="zf-HC2"/>
    <property type="match status" value="1"/>
</dbReference>
<evidence type="ECO:0000256" key="6">
    <source>
        <dbReference type="ARBA" id="ARBA00023136"/>
    </source>
</evidence>
<keyword evidence="3 10" id="KW-0812">Transmembrane</keyword>
<gene>
    <name evidence="13" type="primary">rskA_2</name>
    <name evidence="13" type="ORF">GCM10009855_16180</name>
</gene>
<keyword evidence="6 10" id="KW-0472">Membrane</keyword>
<dbReference type="InterPro" id="IPR041916">
    <property type="entry name" value="Anti_sigma_zinc_sf"/>
</dbReference>
<dbReference type="Gene3D" id="1.10.10.1320">
    <property type="entry name" value="Anti-sigma factor, zinc-finger domain"/>
    <property type="match status" value="1"/>
</dbReference>
<dbReference type="PANTHER" id="PTHR37461:SF1">
    <property type="entry name" value="ANTI-SIGMA-K FACTOR RSKA"/>
    <property type="match status" value="1"/>
</dbReference>
<dbReference type="InterPro" id="IPR018764">
    <property type="entry name" value="RskA_C"/>
</dbReference>
<evidence type="ECO:0000256" key="3">
    <source>
        <dbReference type="ARBA" id="ARBA00022692"/>
    </source>
</evidence>
<evidence type="ECO:0000256" key="2">
    <source>
        <dbReference type="ARBA" id="ARBA00022475"/>
    </source>
</evidence>
<keyword evidence="2" id="KW-1003">Cell membrane</keyword>
<evidence type="ECO:0000256" key="1">
    <source>
        <dbReference type="ARBA" id="ARBA00004162"/>
    </source>
</evidence>
<evidence type="ECO:0000313" key="13">
    <source>
        <dbReference type="EMBL" id="GAA2377476.1"/>
    </source>
</evidence>
<comment type="caution">
    <text evidence="13">The sequence shown here is derived from an EMBL/GenBank/DDBJ whole genome shotgun (WGS) entry which is preliminary data.</text>
</comment>
<evidence type="ECO:0000256" key="4">
    <source>
        <dbReference type="ARBA" id="ARBA00022989"/>
    </source>
</evidence>
<keyword evidence="14" id="KW-1185">Reference proteome</keyword>
<dbReference type="PANTHER" id="PTHR37461">
    <property type="entry name" value="ANTI-SIGMA-K FACTOR RSKA"/>
    <property type="match status" value="1"/>
</dbReference>
<dbReference type="InterPro" id="IPR051474">
    <property type="entry name" value="Anti-sigma-K/W_factor"/>
</dbReference>
<proteinExistence type="predicted"/>
<dbReference type="EMBL" id="BAAARB010000006">
    <property type="protein sequence ID" value="GAA2377476.1"/>
    <property type="molecule type" value="Genomic_DNA"/>
</dbReference>
<keyword evidence="5" id="KW-0805">Transcription regulation</keyword>
<sequence>MTMSVPRSGSTRDHPRDLLPLHALDALDELDRRRVEAHLQTCPECAAAWAAWQETAADLSTDADPVPPPVRAALMRAVDGEASAAPSAGRSRRSRRWVRAAAAACIAVAAAGGVVTWRVVADHRPSATSTSGTSMDDVLAAPDMEKATGAVGDGTVKAMYAPSQRATVVSVENLPPTDHRTGYQVWITVDGRKKSAGMVHGADTSSVIMTDMSRPADVSLSVEPMTGSPQPTSPMVVQFPIP</sequence>
<feature type="domain" description="Anti-sigma K factor RskA C-terminal" evidence="11">
    <location>
        <begin position="101"/>
        <end position="234"/>
    </location>
</feature>
<accession>A0ABP5UFM4</accession>
<evidence type="ECO:0000256" key="5">
    <source>
        <dbReference type="ARBA" id="ARBA00023015"/>
    </source>
</evidence>
<evidence type="ECO:0000313" key="14">
    <source>
        <dbReference type="Proteomes" id="UP001501170"/>
    </source>
</evidence>
<keyword evidence="4 10" id="KW-1133">Transmembrane helix</keyword>